<comment type="similarity">
    <text evidence="4">Belongs to the acetyltransferase family. MshD subfamily.</text>
</comment>
<dbReference type="InterPro" id="IPR050276">
    <property type="entry name" value="MshD_Acetyltransferase"/>
</dbReference>
<evidence type="ECO:0000256" key="4">
    <source>
        <dbReference type="HAMAP-Rule" id="MF_01698"/>
    </source>
</evidence>
<dbReference type="RefSeq" id="WP_151902266.1">
    <property type="nucleotide sequence ID" value="NZ_CP045032.1"/>
</dbReference>
<feature type="domain" description="N-acetyltransferase" evidence="5">
    <location>
        <begin position="174"/>
        <end position="340"/>
    </location>
</feature>
<feature type="binding site" evidence="4">
    <location>
        <begin position="270"/>
        <end position="272"/>
    </location>
    <ligand>
        <name>acetyl-CoA</name>
        <dbReference type="ChEBI" id="CHEBI:57288"/>
        <label>2</label>
    </ligand>
</feature>
<dbReference type="InterPro" id="IPR017813">
    <property type="entry name" value="Mycothiol_AcTrfase"/>
</dbReference>
<feature type="binding site" evidence="4">
    <location>
        <position position="205"/>
    </location>
    <ligand>
        <name>1D-myo-inositol 2-(L-cysteinylamino)-2-deoxy-alpha-D-glucopyranoside</name>
        <dbReference type="ChEBI" id="CHEBI:58887"/>
    </ligand>
</feature>
<dbReference type="PANTHER" id="PTHR43617:SF31">
    <property type="entry name" value="MYCOTHIOL ACETYLTRANSFERASE"/>
    <property type="match status" value="1"/>
</dbReference>
<keyword evidence="3 4" id="KW-0012">Acyltransferase</keyword>
<reference evidence="7" key="1">
    <citation type="submission" date="2019-10" db="EMBL/GenBank/DDBJ databases">
        <title>Complete genome sequence of Corynebacterium urogenitalis DSM 108747, isolated from the genital tract of a cow.</title>
        <authorList>
            <person name="Ruckert C."/>
            <person name="Ballas P."/>
            <person name="Wagener K."/>
            <person name="Drillich M."/>
            <person name="Kaempfer P."/>
            <person name="Busse H.-J."/>
            <person name="Ehling-Schulz M."/>
        </authorList>
    </citation>
    <scope>NUCLEOTIDE SEQUENCE [LARGE SCALE GENOMIC DNA]</scope>
    <source>
        <strain evidence="7">LMM 1652</strain>
    </source>
</reference>
<accession>A0A5J6Z445</accession>
<dbReference type="PROSITE" id="PS51186">
    <property type="entry name" value="GNAT"/>
    <property type="match status" value="1"/>
</dbReference>
<organism evidence="6 7">
    <name type="scientific">Corynebacterium urogenitale</name>
    <dbReference type="NCBI Taxonomy" id="2487892"/>
    <lineage>
        <taxon>Bacteria</taxon>
        <taxon>Bacillati</taxon>
        <taxon>Actinomycetota</taxon>
        <taxon>Actinomycetes</taxon>
        <taxon>Mycobacteriales</taxon>
        <taxon>Corynebacteriaceae</taxon>
        <taxon>Corynebacterium</taxon>
    </lineage>
</organism>
<dbReference type="GO" id="GO:0035447">
    <property type="term" value="F:mycothiol synthase activity"/>
    <property type="evidence" value="ECO:0007669"/>
    <property type="project" value="UniProtKB-UniRule"/>
</dbReference>
<dbReference type="Pfam" id="PF00583">
    <property type="entry name" value="Acetyltransf_1"/>
    <property type="match status" value="1"/>
</dbReference>
<dbReference type="InterPro" id="IPR016181">
    <property type="entry name" value="Acyl_CoA_acyltransferase"/>
</dbReference>
<evidence type="ECO:0000313" key="7">
    <source>
        <dbReference type="Proteomes" id="UP000326711"/>
    </source>
</evidence>
<evidence type="ECO:0000256" key="2">
    <source>
        <dbReference type="ARBA" id="ARBA00022737"/>
    </source>
</evidence>
<feature type="binding site" evidence="4">
    <location>
        <position position="266"/>
    </location>
    <ligand>
        <name>1D-myo-inositol 2-(L-cysteinylamino)-2-deoxy-alpha-D-glucopyranoside</name>
        <dbReference type="ChEBI" id="CHEBI:58887"/>
    </ligand>
</feature>
<dbReference type="OrthoDB" id="3208058at2"/>
<feature type="binding site" evidence="4">
    <location>
        <position position="250"/>
    </location>
    <ligand>
        <name>1D-myo-inositol 2-(L-cysteinylamino)-2-deoxy-alpha-D-glucopyranoside</name>
        <dbReference type="ChEBI" id="CHEBI:58887"/>
    </ligand>
</feature>
<evidence type="ECO:0000259" key="5">
    <source>
        <dbReference type="PROSITE" id="PS51186"/>
    </source>
</evidence>
<dbReference type="Gene3D" id="3.40.630.30">
    <property type="match status" value="1"/>
</dbReference>
<dbReference type="PANTHER" id="PTHR43617">
    <property type="entry name" value="L-AMINO ACID N-ACETYLTRANSFERASE"/>
    <property type="match status" value="1"/>
</dbReference>
<dbReference type="InterPro" id="IPR000182">
    <property type="entry name" value="GNAT_dom"/>
</dbReference>
<keyword evidence="7" id="KW-1185">Reference proteome</keyword>
<dbReference type="Proteomes" id="UP000326711">
    <property type="component" value="Chromosome"/>
</dbReference>
<keyword evidence="2 4" id="KW-0677">Repeat</keyword>
<dbReference type="AlphaFoldDB" id="A0A5J6Z445"/>
<feature type="binding site" evidence="4">
    <location>
        <position position="304"/>
    </location>
    <ligand>
        <name>1D-myo-inositol 2-(L-cysteinylamino)-2-deoxy-alpha-D-glucopyranoside</name>
        <dbReference type="ChEBI" id="CHEBI:58887"/>
    </ligand>
</feature>
<dbReference type="SUPFAM" id="SSF55729">
    <property type="entry name" value="Acyl-CoA N-acyltransferases (Nat)"/>
    <property type="match status" value="2"/>
</dbReference>
<comment type="caution">
    <text evidence="4">Lacks conserved residue(s) required for the propagation of feature annotation.</text>
</comment>
<dbReference type="EMBL" id="CP045032">
    <property type="protein sequence ID" value="QFQ01818.1"/>
    <property type="molecule type" value="Genomic_DNA"/>
</dbReference>
<proteinExistence type="inferred from homology"/>
<evidence type="ECO:0000256" key="1">
    <source>
        <dbReference type="ARBA" id="ARBA00022679"/>
    </source>
</evidence>
<comment type="catalytic activity">
    <reaction evidence="4">
        <text>1D-myo-inositol 2-(L-cysteinylamino)-2-deoxy-alpha-D-glucopyranoside + acetyl-CoA = mycothiol + CoA + H(+)</text>
        <dbReference type="Rhea" id="RHEA:26172"/>
        <dbReference type="ChEBI" id="CHEBI:15378"/>
        <dbReference type="ChEBI" id="CHEBI:16768"/>
        <dbReference type="ChEBI" id="CHEBI:57287"/>
        <dbReference type="ChEBI" id="CHEBI:57288"/>
        <dbReference type="ChEBI" id="CHEBI:58887"/>
        <dbReference type="EC" id="2.3.1.189"/>
    </reaction>
</comment>
<keyword evidence="1 4" id="KW-0808">Transferase</keyword>
<protein>
    <recommendedName>
        <fullName evidence="4">Mycothiol acetyltransferase</fullName>
        <shortName evidence="4">MSH acetyltransferase</shortName>
        <ecNumber evidence="4">2.3.1.189</ecNumber>
    </recommendedName>
    <alternativeName>
        <fullName evidence="4">Mycothiol synthase</fullName>
    </alternativeName>
</protein>
<evidence type="ECO:0000313" key="6">
    <source>
        <dbReference type="EMBL" id="QFQ01818.1"/>
    </source>
</evidence>
<comment type="function">
    <text evidence="4">Catalyzes the transfer of acetyl from acetyl-CoA to desacetylmycothiol (Cys-GlcN-Ins) to form mycothiol.</text>
</comment>
<dbReference type="GO" id="GO:0010125">
    <property type="term" value="P:mycothiol biosynthetic process"/>
    <property type="evidence" value="ECO:0007669"/>
    <property type="project" value="UniProtKB-UniRule"/>
</dbReference>
<feature type="binding site" evidence="4">
    <location>
        <position position="42"/>
    </location>
    <ligand>
        <name>1D-myo-inositol 2-(L-cysteinylamino)-2-deoxy-alpha-D-glucopyranoside</name>
        <dbReference type="ChEBI" id="CHEBI:58887"/>
    </ligand>
</feature>
<dbReference type="NCBIfam" id="TIGR03448">
    <property type="entry name" value="mycothiol_MshD"/>
    <property type="match status" value="1"/>
</dbReference>
<dbReference type="EC" id="2.3.1.189" evidence="4"/>
<feature type="binding site" evidence="4">
    <location>
        <begin position="83"/>
        <end position="85"/>
    </location>
    <ligand>
        <name>acetyl-CoA</name>
        <dbReference type="ChEBI" id="CHEBI:57288"/>
        <label>1</label>
    </ligand>
</feature>
<name>A0A5J6Z445_9CORY</name>
<dbReference type="HAMAP" id="MF_01698">
    <property type="entry name" value="MshD"/>
    <property type="match status" value="1"/>
</dbReference>
<dbReference type="GO" id="GO:0008999">
    <property type="term" value="F:protein-N-terminal-alanine acetyltransferase activity"/>
    <property type="evidence" value="ECO:0007669"/>
    <property type="project" value="TreeGrafter"/>
</dbReference>
<dbReference type="PIRSF" id="PIRSF021524">
    <property type="entry name" value="MSH_acetyltransferase"/>
    <property type="match status" value="1"/>
</dbReference>
<comment type="subunit">
    <text evidence="4">Monomer.</text>
</comment>
<gene>
    <name evidence="6" type="primary">mshD2</name>
    <name evidence="4" type="synonym">mshD</name>
    <name evidence="6" type="ORF">CUROG_02095</name>
</gene>
<evidence type="ECO:0000256" key="3">
    <source>
        <dbReference type="ARBA" id="ARBA00023315"/>
    </source>
</evidence>
<dbReference type="KEGG" id="cuo:CUROG_02095"/>
<sequence>MTSSDVTYTSYDDLHAHPGVVDKVLALLDEVREHDDVAALSEAFVRAIREDHGYRFVVASEGEPEEGPAIGVLGVDEVHTVELTVFPARRHCGIGRGLFEAAGRELGLSGVIDVWAHGDSPSAQKLVEALGGRRTRELLKMAVRCEPGSAQRDDFVQAEEKARAAIGDQEVEILTYPQAAEAYGEEFVDQEWVRVNNEAFAWHPEQGGWDTARLVSARETDWYRPEGVWMLWATDEVNQEPRCLGFHWTKVPPEEREKPAGERAGEVYVVCLADEARGRGLGGTISLIGMGSLLEQGAGVIELYVEGDNAPAVATYRRLGFEVVHTDVVYRGDIDAVIGE</sequence>